<keyword evidence="3" id="KW-0285">Flavoprotein</keyword>
<dbReference type="GO" id="GO:0019646">
    <property type="term" value="P:aerobic electron transport chain"/>
    <property type="evidence" value="ECO:0007669"/>
    <property type="project" value="TreeGrafter"/>
</dbReference>
<dbReference type="AlphaFoldDB" id="A0A4D7BIF4"/>
<reference evidence="7 8" key="1">
    <citation type="submission" date="2019-04" db="EMBL/GenBank/DDBJ databases">
        <title>Phreatobacter aquaticus sp. nov.</title>
        <authorList>
            <person name="Choi A."/>
        </authorList>
    </citation>
    <scope>NUCLEOTIDE SEQUENCE [LARGE SCALE GENOMIC DNA]</scope>
    <source>
        <strain evidence="7 8">KCTC 52518</strain>
    </source>
</reference>
<dbReference type="SUPFAM" id="SSF51905">
    <property type="entry name" value="FAD/NAD(P)-binding domain"/>
    <property type="match status" value="1"/>
</dbReference>
<dbReference type="RefSeq" id="WP_136964862.1">
    <property type="nucleotide sequence ID" value="NZ_CP039690.1"/>
</dbReference>
<organism evidence="7 8">
    <name type="scientific">Phreatobacter stygius</name>
    <dbReference type="NCBI Taxonomy" id="1940610"/>
    <lineage>
        <taxon>Bacteria</taxon>
        <taxon>Pseudomonadati</taxon>
        <taxon>Pseudomonadota</taxon>
        <taxon>Alphaproteobacteria</taxon>
        <taxon>Hyphomicrobiales</taxon>
        <taxon>Phreatobacteraceae</taxon>
        <taxon>Phreatobacter</taxon>
    </lineage>
</organism>
<keyword evidence="5" id="KW-0560">Oxidoreductase</keyword>
<evidence type="ECO:0000259" key="6">
    <source>
        <dbReference type="Pfam" id="PF07992"/>
    </source>
</evidence>
<sequence>MTQRILIVGAGFAGMWSALGAARLLDSQGKADGAIEIALIAPEPVLHVRPRLHEAGPAGMTAPLAALFEAAGIRYIQGRVERLYPETSSVEAVDAGGGRFTVAYDRLVLAAGSRLHRPDLPGLHEFAHSIDQLHEASALDAHLTRLAELPDTPARNTVVVVGGGFTGIEIAAELPARLRAALGATTGINVIVVEQAADIGPDLGPGPRPAIVEALDALGIVRRVGTTVTAIDAEGLTTSTGDHIAARTVIWTAGLRASPLTSEIDGQKDHLGRLHVAADLRVPGHDTVFATGDVAFALTDDQGHHALMSCQHATTMGRIAGHNVAADLIGLPTRPYRQLRYVTCLDLGAWGAVFSEGWDRRVTLVGAEAKAIKRMINTQRIYPPAADRKVALAAADPG</sequence>
<dbReference type="Gene3D" id="3.50.50.100">
    <property type="match status" value="1"/>
</dbReference>
<accession>A0A4D7BIF4</accession>
<name>A0A4D7BIF4_9HYPH</name>
<keyword evidence="8" id="KW-1185">Reference proteome</keyword>
<dbReference type="InterPro" id="IPR051169">
    <property type="entry name" value="NADH-Q_oxidoreductase"/>
</dbReference>
<evidence type="ECO:0000256" key="5">
    <source>
        <dbReference type="ARBA" id="ARBA00023002"/>
    </source>
</evidence>
<evidence type="ECO:0000256" key="2">
    <source>
        <dbReference type="ARBA" id="ARBA00005272"/>
    </source>
</evidence>
<gene>
    <name evidence="7" type="ORF">E8M01_27395</name>
</gene>
<dbReference type="Pfam" id="PF07992">
    <property type="entry name" value="Pyr_redox_2"/>
    <property type="match status" value="1"/>
</dbReference>
<comment type="cofactor">
    <cofactor evidence="1">
        <name>FAD</name>
        <dbReference type="ChEBI" id="CHEBI:57692"/>
    </cofactor>
</comment>
<dbReference type="OrthoDB" id="9781621at2"/>
<evidence type="ECO:0000313" key="7">
    <source>
        <dbReference type="EMBL" id="QCI69458.1"/>
    </source>
</evidence>
<dbReference type="PRINTS" id="PR00368">
    <property type="entry name" value="FADPNR"/>
</dbReference>
<dbReference type="PRINTS" id="PR00411">
    <property type="entry name" value="PNDRDTASEI"/>
</dbReference>
<protein>
    <submittedName>
        <fullName evidence="7">NAD(P)/FAD-dependent oxidoreductase</fullName>
    </submittedName>
</protein>
<dbReference type="PANTHER" id="PTHR42913">
    <property type="entry name" value="APOPTOSIS-INDUCING FACTOR 1"/>
    <property type="match status" value="1"/>
</dbReference>
<dbReference type="KEGG" id="pstg:E8M01_27395"/>
<dbReference type="InterPro" id="IPR023753">
    <property type="entry name" value="FAD/NAD-binding_dom"/>
</dbReference>
<evidence type="ECO:0000256" key="1">
    <source>
        <dbReference type="ARBA" id="ARBA00001974"/>
    </source>
</evidence>
<dbReference type="PANTHER" id="PTHR42913:SF3">
    <property type="entry name" value="64 KDA MITOCHONDRIAL NADH DEHYDROGENASE (EUROFUNG)"/>
    <property type="match status" value="1"/>
</dbReference>
<dbReference type="Proteomes" id="UP000298781">
    <property type="component" value="Chromosome"/>
</dbReference>
<dbReference type="EMBL" id="CP039690">
    <property type="protein sequence ID" value="QCI69458.1"/>
    <property type="molecule type" value="Genomic_DNA"/>
</dbReference>
<dbReference type="InterPro" id="IPR036188">
    <property type="entry name" value="FAD/NAD-bd_sf"/>
</dbReference>
<evidence type="ECO:0000256" key="4">
    <source>
        <dbReference type="ARBA" id="ARBA00022827"/>
    </source>
</evidence>
<comment type="similarity">
    <text evidence="2">Belongs to the NADH dehydrogenase family.</text>
</comment>
<proteinExistence type="inferred from homology"/>
<dbReference type="GO" id="GO:0003955">
    <property type="term" value="F:NAD(P)H dehydrogenase (quinone) activity"/>
    <property type="evidence" value="ECO:0007669"/>
    <property type="project" value="TreeGrafter"/>
</dbReference>
<keyword evidence="4" id="KW-0274">FAD</keyword>
<evidence type="ECO:0000256" key="3">
    <source>
        <dbReference type="ARBA" id="ARBA00022630"/>
    </source>
</evidence>
<evidence type="ECO:0000313" key="8">
    <source>
        <dbReference type="Proteomes" id="UP000298781"/>
    </source>
</evidence>
<feature type="domain" description="FAD/NAD(P)-binding" evidence="6">
    <location>
        <begin position="4"/>
        <end position="317"/>
    </location>
</feature>